<dbReference type="Proteomes" id="UP000226192">
    <property type="component" value="Unassembled WGS sequence"/>
</dbReference>
<reference evidence="1 2" key="1">
    <citation type="submission" date="2017-06" db="EMBL/GenBank/DDBJ databases">
        <title>Ant-infecting Ophiocordyceps genomes reveal a high diversity of potential behavioral manipulation genes and a possible major role for enterotoxins.</title>
        <authorList>
            <person name="De Bekker C."/>
            <person name="Evans H.C."/>
            <person name="Brachmann A."/>
            <person name="Hughes D.P."/>
        </authorList>
    </citation>
    <scope>NUCLEOTIDE SEQUENCE [LARGE SCALE GENOMIC DNA]</scope>
    <source>
        <strain evidence="1 2">Map64</strain>
    </source>
</reference>
<organism evidence="1 2">
    <name type="scientific">Ophiocordyceps australis</name>
    <dbReference type="NCBI Taxonomy" id="1399860"/>
    <lineage>
        <taxon>Eukaryota</taxon>
        <taxon>Fungi</taxon>
        <taxon>Dikarya</taxon>
        <taxon>Ascomycota</taxon>
        <taxon>Pezizomycotina</taxon>
        <taxon>Sordariomycetes</taxon>
        <taxon>Hypocreomycetidae</taxon>
        <taxon>Hypocreales</taxon>
        <taxon>Ophiocordycipitaceae</taxon>
        <taxon>Ophiocordyceps</taxon>
    </lineage>
</organism>
<dbReference type="AlphaFoldDB" id="A0A2C5Y691"/>
<dbReference type="OrthoDB" id="2349272at2759"/>
<proteinExistence type="predicted"/>
<dbReference type="EMBL" id="NJET01000060">
    <property type="protein sequence ID" value="PHH62940.1"/>
    <property type="molecule type" value="Genomic_DNA"/>
</dbReference>
<gene>
    <name evidence="1" type="ORF">CDD81_6573</name>
</gene>
<evidence type="ECO:0000313" key="2">
    <source>
        <dbReference type="Proteomes" id="UP000226192"/>
    </source>
</evidence>
<accession>A0A2C5Y691</accession>
<keyword evidence="2" id="KW-1185">Reference proteome</keyword>
<evidence type="ECO:0000313" key="1">
    <source>
        <dbReference type="EMBL" id="PHH62940.1"/>
    </source>
</evidence>
<name>A0A2C5Y691_9HYPO</name>
<protein>
    <submittedName>
        <fullName evidence="1">Uncharacterized protein</fullName>
    </submittedName>
</protein>
<sequence length="235" mass="24521">MAALLPKLLAAPTEPSSDAAFASAIQAILDPSAPACAAQEQECRSASQAAPFIASALQKYKLTCAGQAASVIALMAFESVNFRFKHNVSPGRAGQGTANMQMASFNLDYARSLPEVRDKIPAGVSSVEGQSKQTLNQILALVQPDEYNFGSGPWFLRSKCDAKVVQGLAGGDVDEGFQKHMACVGVVVDEARRGYFERAKRAFKVGGGGGRNGTGCVSVIGGAKAEGEQEGEEAC</sequence>
<comment type="caution">
    <text evidence="1">The sequence shown here is derived from an EMBL/GenBank/DDBJ whole genome shotgun (WGS) entry which is preliminary data.</text>
</comment>